<evidence type="ECO:0000313" key="2">
    <source>
        <dbReference type="Proteomes" id="UP000724874"/>
    </source>
</evidence>
<dbReference type="AlphaFoldDB" id="A0A9P5TH62"/>
<keyword evidence="2" id="KW-1185">Reference proteome</keyword>
<comment type="caution">
    <text evidence="1">The sequence shown here is derived from an EMBL/GenBank/DDBJ whole genome shotgun (WGS) entry which is preliminary data.</text>
</comment>
<dbReference type="OrthoDB" id="3269456at2759"/>
<reference evidence="1" key="1">
    <citation type="submission" date="2020-11" db="EMBL/GenBank/DDBJ databases">
        <authorList>
            <consortium name="DOE Joint Genome Institute"/>
            <person name="Ahrendt S."/>
            <person name="Riley R."/>
            <person name="Andreopoulos W."/>
            <person name="LaButti K."/>
            <person name="Pangilinan J."/>
            <person name="Ruiz-duenas F.J."/>
            <person name="Barrasa J.M."/>
            <person name="Sanchez-Garcia M."/>
            <person name="Camarero S."/>
            <person name="Miyauchi S."/>
            <person name="Serrano A."/>
            <person name="Linde D."/>
            <person name="Babiker R."/>
            <person name="Drula E."/>
            <person name="Ayuso-Fernandez I."/>
            <person name="Pacheco R."/>
            <person name="Padilla G."/>
            <person name="Ferreira P."/>
            <person name="Barriuso J."/>
            <person name="Kellner H."/>
            <person name="Castanera R."/>
            <person name="Alfaro M."/>
            <person name="Ramirez L."/>
            <person name="Pisabarro A.G."/>
            <person name="Kuo A."/>
            <person name="Tritt A."/>
            <person name="Lipzen A."/>
            <person name="He G."/>
            <person name="Yan M."/>
            <person name="Ng V."/>
            <person name="Cullen D."/>
            <person name="Martin F."/>
            <person name="Rosso M.-N."/>
            <person name="Henrissat B."/>
            <person name="Hibbett D."/>
            <person name="Martinez A.T."/>
            <person name="Grigoriev I.V."/>
        </authorList>
    </citation>
    <scope>NUCLEOTIDE SEQUENCE</scope>
    <source>
        <strain evidence="1">AH 44721</strain>
    </source>
</reference>
<proteinExistence type="predicted"/>
<gene>
    <name evidence="1" type="ORF">CPB84DRAFT_1689515</name>
</gene>
<sequence length="218" mass="25049">MSWRLSVWDQDTGSMEEFPLRVQGILTAETLPPVTRNNSSDMKRFRPYMRQGVTITGIGSQTFEKCYENIQHIFVAFSNIFPEGTLEEWHGTMFGASQAFETGARYFSRVTATMDRTMSIPFGDLVDPEGILERLVDDTYIHGPDNHVDYIWRIVTKEGAIQYKQISPSNIRIGDIVELSISFVVFRARDKRYKMMPILKGILLLDNKMRTASLIHVQ</sequence>
<protein>
    <submittedName>
        <fullName evidence="1">Uncharacterized protein</fullName>
    </submittedName>
</protein>
<dbReference type="Proteomes" id="UP000724874">
    <property type="component" value="Unassembled WGS sequence"/>
</dbReference>
<evidence type="ECO:0000313" key="1">
    <source>
        <dbReference type="EMBL" id="KAF8875738.1"/>
    </source>
</evidence>
<organism evidence="1 2">
    <name type="scientific">Gymnopilus junonius</name>
    <name type="common">Spectacular rustgill mushroom</name>
    <name type="synonym">Gymnopilus spectabilis subsp. junonius</name>
    <dbReference type="NCBI Taxonomy" id="109634"/>
    <lineage>
        <taxon>Eukaryota</taxon>
        <taxon>Fungi</taxon>
        <taxon>Dikarya</taxon>
        <taxon>Basidiomycota</taxon>
        <taxon>Agaricomycotina</taxon>
        <taxon>Agaricomycetes</taxon>
        <taxon>Agaricomycetidae</taxon>
        <taxon>Agaricales</taxon>
        <taxon>Agaricineae</taxon>
        <taxon>Hymenogastraceae</taxon>
        <taxon>Gymnopilus</taxon>
    </lineage>
</organism>
<name>A0A9P5TH62_GYMJU</name>
<accession>A0A9P5TH62</accession>
<dbReference type="EMBL" id="JADNYJ010000192">
    <property type="protein sequence ID" value="KAF8875738.1"/>
    <property type="molecule type" value="Genomic_DNA"/>
</dbReference>